<dbReference type="NCBIfam" id="TIGR01972">
    <property type="entry name" value="NDH_I_M"/>
    <property type="match status" value="1"/>
</dbReference>
<evidence type="ECO:0000313" key="9">
    <source>
        <dbReference type="EMBL" id="MBO9200644.1"/>
    </source>
</evidence>
<comment type="caution">
    <text evidence="9">The sequence shown here is derived from an EMBL/GenBank/DDBJ whole genome shotgun (WGS) entry which is preliminary data.</text>
</comment>
<evidence type="ECO:0000256" key="5">
    <source>
        <dbReference type="ARBA" id="ARBA00023136"/>
    </source>
</evidence>
<protein>
    <submittedName>
        <fullName evidence="9">NADH-quinone oxidoreductase subunit M</fullName>
    </submittedName>
</protein>
<evidence type="ECO:0000256" key="6">
    <source>
        <dbReference type="RuleBase" id="RU000320"/>
    </source>
</evidence>
<evidence type="ECO:0000256" key="7">
    <source>
        <dbReference type="SAM" id="Phobius"/>
    </source>
</evidence>
<reference evidence="9 10" key="1">
    <citation type="submission" date="2021-03" db="EMBL/GenBank/DDBJ databases">
        <title>Assistant Professor.</title>
        <authorList>
            <person name="Huq M.A."/>
        </authorList>
    </citation>
    <scope>NUCLEOTIDE SEQUENCE [LARGE SCALE GENOMIC DNA]</scope>
    <source>
        <strain evidence="9 10">MAH-29</strain>
    </source>
</reference>
<keyword evidence="3 6" id="KW-0812">Transmembrane</keyword>
<dbReference type="InterPro" id="IPR010227">
    <property type="entry name" value="NADH_Q_OxRdtase_chainM/4"/>
</dbReference>
<feature type="transmembrane region" description="Helical" evidence="7">
    <location>
        <begin position="461"/>
        <end position="484"/>
    </location>
</feature>
<feature type="transmembrane region" description="Helical" evidence="7">
    <location>
        <begin position="247"/>
        <end position="269"/>
    </location>
</feature>
<dbReference type="PANTHER" id="PTHR43507:SF4">
    <property type="entry name" value="PROTON-TRANSLOCATING NADH-QUINONE OXIDOREDUCTASE, CHAIN M"/>
    <property type="match status" value="1"/>
</dbReference>
<evidence type="ECO:0000256" key="3">
    <source>
        <dbReference type="ARBA" id="ARBA00022692"/>
    </source>
</evidence>
<dbReference type="InterPro" id="IPR003918">
    <property type="entry name" value="NADH_UbQ_OxRdtase"/>
</dbReference>
<feature type="transmembrane region" description="Helical" evidence="7">
    <location>
        <begin position="275"/>
        <end position="293"/>
    </location>
</feature>
<comment type="subcellular location">
    <subcellularLocation>
        <location evidence="1">Endomembrane system</location>
        <topology evidence="1">Multi-pass membrane protein</topology>
    </subcellularLocation>
    <subcellularLocation>
        <location evidence="6">Membrane</location>
        <topology evidence="6">Multi-pass membrane protein</topology>
    </subcellularLocation>
</comment>
<evidence type="ECO:0000259" key="8">
    <source>
        <dbReference type="Pfam" id="PF00361"/>
    </source>
</evidence>
<evidence type="ECO:0000256" key="4">
    <source>
        <dbReference type="ARBA" id="ARBA00022989"/>
    </source>
</evidence>
<evidence type="ECO:0000256" key="2">
    <source>
        <dbReference type="ARBA" id="ARBA00009025"/>
    </source>
</evidence>
<feature type="transmembrane region" description="Helical" evidence="7">
    <location>
        <begin position="112"/>
        <end position="129"/>
    </location>
</feature>
<feature type="transmembrane region" description="Helical" evidence="7">
    <location>
        <begin position="84"/>
        <end position="105"/>
    </location>
</feature>
<dbReference type="RefSeq" id="WP_209138683.1">
    <property type="nucleotide sequence ID" value="NZ_JAGHKO010000001.1"/>
</dbReference>
<name>A0ABS3YRX2_9BACT</name>
<dbReference type="PRINTS" id="PR01437">
    <property type="entry name" value="NUOXDRDTASE4"/>
</dbReference>
<dbReference type="Pfam" id="PF00361">
    <property type="entry name" value="Proton_antipo_M"/>
    <property type="match status" value="1"/>
</dbReference>
<dbReference type="EMBL" id="JAGHKO010000001">
    <property type="protein sequence ID" value="MBO9200644.1"/>
    <property type="molecule type" value="Genomic_DNA"/>
</dbReference>
<dbReference type="Proteomes" id="UP000677244">
    <property type="component" value="Unassembled WGS sequence"/>
</dbReference>
<dbReference type="PANTHER" id="PTHR43507">
    <property type="entry name" value="NADH-UBIQUINONE OXIDOREDUCTASE CHAIN 4"/>
    <property type="match status" value="1"/>
</dbReference>
<keyword evidence="4 7" id="KW-1133">Transmembrane helix</keyword>
<evidence type="ECO:0000313" key="10">
    <source>
        <dbReference type="Proteomes" id="UP000677244"/>
    </source>
</evidence>
<comment type="similarity">
    <text evidence="2">Belongs to the complex I subunit 4 family.</text>
</comment>
<evidence type="ECO:0000256" key="1">
    <source>
        <dbReference type="ARBA" id="ARBA00004127"/>
    </source>
</evidence>
<dbReference type="InterPro" id="IPR001750">
    <property type="entry name" value="ND/Mrp_TM"/>
</dbReference>
<feature type="transmembrane region" description="Helical" evidence="7">
    <location>
        <begin position="366"/>
        <end position="390"/>
    </location>
</feature>
<feature type="transmembrane region" description="Helical" evidence="7">
    <location>
        <begin position="335"/>
        <end position="354"/>
    </location>
</feature>
<keyword evidence="5 7" id="KW-0472">Membrane</keyword>
<feature type="domain" description="NADH:quinone oxidoreductase/Mrp antiporter transmembrane" evidence="8">
    <location>
        <begin position="129"/>
        <end position="415"/>
    </location>
</feature>
<feature type="transmembrane region" description="Helical" evidence="7">
    <location>
        <begin position="410"/>
        <end position="431"/>
    </location>
</feature>
<feature type="transmembrane region" description="Helical" evidence="7">
    <location>
        <begin position="165"/>
        <end position="185"/>
    </location>
</feature>
<organism evidence="9 10">
    <name type="scientific">Niastella soli</name>
    <dbReference type="NCBI Taxonomy" id="2821487"/>
    <lineage>
        <taxon>Bacteria</taxon>
        <taxon>Pseudomonadati</taxon>
        <taxon>Bacteroidota</taxon>
        <taxon>Chitinophagia</taxon>
        <taxon>Chitinophagales</taxon>
        <taxon>Chitinophagaceae</taxon>
        <taxon>Niastella</taxon>
    </lineage>
</organism>
<feature type="transmembrane region" description="Helical" evidence="7">
    <location>
        <begin position="30"/>
        <end position="49"/>
    </location>
</feature>
<feature type="transmembrane region" description="Helical" evidence="7">
    <location>
        <begin position="213"/>
        <end position="235"/>
    </location>
</feature>
<sequence length="486" mass="52673">MSLSILILLPLITAIALLLCKGLKPVRLVALSGAVVQLIGVLILFFYYWQQRAAGNTDAMLFVEDHVWFAQLNIHYHIGVDGISIAMILLTAFVTVAGILVSWSMEKLNKEFFFLLVLLSLGAYGFFISLDLFTLFFFLEVAVIPKFLLIGIWGSGKKEYSAMKLALMLMGGSALVFVGLAGVYYNTQTVDGAHTFDLIQLAQLHIPEAVQKLFFPFAFIGFGIFTALFPFHTWVPDGHSSAPTAASMFLAGISMKLGGYGCLRVAQIMPDAAQYYSWIIILLATIAIIYGAFATMMQTDLKYINAYSSVSHCGFVLLGIGMLTKTAMMGAVMQMVSHGLMTALFFAAIGMLYNRTHTRQVAQLGGLLKVMPFITTVFVIAGLCSLGLPGLSGFAAEVTVLMGAWEKADAWYRLATILACASIVVTAVYILRAMGKVIMGPLQVEGGATITLTDADWNEKAAAAILIIGIVAIGMAPFWLTVLINH</sequence>
<accession>A0ABS3YRX2</accession>
<keyword evidence="10" id="KW-1185">Reference proteome</keyword>
<gene>
    <name evidence="9" type="ORF">J7I42_10250</name>
</gene>
<proteinExistence type="inferred from homology"/>